<feature type="non-terminal residue" evidence="2">
    <location>
        <position position="51"/>
    </location>
</feature>
<keyword evidence="3" id="KW-1185">Reference proteome</keyword>
<name>A0A6L5B9A7_APIGR</name>
<organism evidence="2 3">
    <name type="scientific">Apium graveolens</name>
    <name type="common">Celery</name>
    <dbReference type="NCBI Taxonomy" id="4045"/>
    <lineage>
        <taxon>Eukaryota</taxon>
        <taxon>Viridiplantae</taxon>
        <taxon>Streptophyta</taxon>
        <taxon>Embryophyta</taxon>
        <taxon>Tracheophyta</taxon>
        <taxon>Spermatophyta</taxon>
        <taxon>Magnoliopsida</taxon>
        <taxon>eudicotyledons</taxon>
        <taxon>Gunneridae</taxon>
        <taxon>Pentapetalae</taxon>
        <taxon>asterids</taxon>
        <taxon>campanulids</taxon>
        <taxon>Apiales</taxon>
        <taxon>Apiaceae</taxon>
        <taxon>Apioideae</taxon>
        <taxon>apioid superclade</taxon>
        <taxon>Apieae</taxon>
        <taxon>Apium</taxon>
    </lineage>
</organism>
<evidence type="ECO:0000313" key="3">
    <source>
        <dbReference type="Proteomes" id="UP000593563"/>
    </source>
</evidence>
<protein>
    <submittedName>
        <fullName evidence="2">Uncharacterized protein</fullName>
    </submittedName>
</protein>
<reference evidence="2" key="1">
    <citation type="submission" date="2020-01" db="EMBL/GenBank/DDBJ databases">
        <title>The Celery Genome Sequence Reveals Sequential Paleo-tetraploidization, Resistance Gene Elimination, Karyotype Evolution, and Functional Innovation in Apiales.</title>
        <authorList>
            <person name="Song X."/>
        </authorList>
    </citation>
    <scope>NUCLEOTIDE SEQUENCE</scope>
    <source>
        <tissue evidence="2">Leaf</tissue>
    </source>
</reference>
<gene>
    <name evidence="2" type="ORF">AG4045_016551</name>
</gene>
<keyword evidence="1" id="KW-0812">Transmembrane</keyword>
<dbReference type="Proteomes" id="UP000593563">
    <property type="component" value="Unassembled WGS sequence"/>
</dbReference>
<evidence type="ECO:0000313" key="2">
    <source>
        <dbReference type="EMBL" id="KAF1001953.1"/>
    </source>
</evidence>
<dbReference type="EMBL" id="WRXP01002029">
    <property type="protein sequence ID" value="KAF1001953.1"/>
    <property type="molecule type" value="Genomic_DNA"/>
</dbReference>
<accession>A0A6L5B9A7</accession>
<feature type="transmembrane region" description="Helical" evidence="1">
    <location>
        <begin position="6"/>
        <end position="22"/>
    </location>
</feature>
<keyword evidence="1" id="KW-1133">Transmembrane helix</keyword>
<keyword evidence="1" id="KW-0472">Membrane</keyword>
<proteinExistence type="predicted"/>
<evidence type="ECO:0000256" key="1">
    <source>
        <dbReference type="SAM" id="Phobius"/>
    </source>
</evidence>
<sequence>IINIIAFILSIPIFVTGVWLSRQGNTECARSLEKVFVAFGVFLMIISIAGI</sequence>
<dbReference type="AlphaFoldDB" id="A0A6L5B9A7"/>
<comment type="caution">
    <text evidence="2">The sequence shown here is derived from an EMBL/GenBank/DDBJ whole genome shotgun (WGS) entry which is preliminary data.</text>
</comment>
<feature type="transmembrane region" description="Helical" evidence="1">
    <location>
        <begin position="34"/>
        <end position="50"/>
    </location>
</feature>
<feature type="non-terminal residue" evidence="2">
    <location>
        <position position="1"/>
    </location>
</feature>